<dbReference type="OrthoDB" id="9808275at2"/>
<dbReference type="InterPro" id="IPR051804">
    <property type="entry name" value="Carb_Metab_Reg_Kinase/Isom"/>
</dbReference>
<dbReference type="GO" id="GO:0016853">
    <property type="term" value="F:isomerase activity"/>
    <property type="evidence" value="ECO:0007669"/>
    <property type="project" value="UniProtKB-KW"/>
</dbReference>
<dbReference type="Proteomes" id="UP000256629">
    <property type="component" value="Unassembled WGS sequence"/>
</dbReference>
<evidence type="ECO:0000256" key="1">
    <source>
        <dbReference type="ARBA" id="ARBA00022723"/>
    </source>
</evidence>
<gene>
    <name evidence="3" type="ORF">DFQ02_106141</name>
</gene>
<dbReference type="GO" id="GO:0046872">
    <property type="term" value="F:metal ion binding"/>
    <property type="evidence" value="ECO:0007669"/>
    <property type="project" value="UniProtKB-KW"/>
</dbReference>
<organism evidence="3 4">
    <name type="scientific">Seonamhaeicola aphaedonensis</name>
    <dbReference type="NCBI Taxonomy" id="1461338"/>
    <lineage>
        <taxon>Bacteria</taxon>
        <taxon>Pseudomonadati</taxon>
        <taxon>Bacteroidota</taxon>
        <taxon>Flavobacteriia</taxon>
        <taxon>Flavobacteriales</taxon>
        <taxon>Flavobacteriaceae</taxon>
    </lineage>
</organism>
<dbReference type="CDD" id="cd07010">
    <property type="entry name" value="cupin_PMI_type_I_N_bac"/>
    <property type="match status" value="1"/>
</dbReference>
<comment type="caution">
    <text evidence="3">The sequence shown here is derived from an EMBL/GenBank/DDBJ whole genome shotgun (WGS) entry which is preliminary data.</text>
</comment>
<name>A0A3D9HDG6_9FLAO</name>
<evidence type="ECO:0000313" key="4">
    <source>
        <dbReference type="Proteomes" id="UP000256629"/>
    </source>
</evidence>
<dbReference type="EMBL" id="QRDX01000006">
    <property type="protein sequence ID" value="RED47514.1"/>
    <property type="molecule type" value="Genomic_DNA"/>
</dbReference>
<protein>
    <submittedName>
        <fullName evidence="3">Mannose-6-phosphate isomerase class I</fullName>
    </submittedName>
</protein>
<dbReference type="InterPro" id="IPR014710">
    <property type="entry name" value="RmlC-like_jellyroll"/>
</dbReference>
<dbReference type="PANTHER" id="PTHR42742">
    <property type="entry name" value="TRANSCRIPTIONAL REPRESSOR MPRA"/>
    <property type="match status" value="1"/>
</dbReference>
<keyword evidence="3" id="KW-0413">Isomerase</keyword>
<evidence type="ECO:0000256" key="2">
    <source>
        <dbReference type="ARBA" id="ARBA00022833"/>
    </source>
</evidence>
<reference evidence="3 4" key="1">
    <citation type="submission" date="2018-07" db="EMBL/GenBank/DDBJ databases">
        <title>Genomic Encyclopedia of Type Strains, Phase III (KMG-III): the genomes of soil and plant-associated and newly described type strains.</title>
        <authorList>
            <person name="Whitman W."/>
        </authorList>
    </citation>
    <scope>NUCLEOTIDE SEQUENCE [LARGE SCALE GENOMIC DNA]</scope>
    <source>
        <strain evidence="3 4">CECT 8487</strain>
    </source>
</reference>
<dbReference type="Gene3D" id="2.60.120.10">
    <property type="entry name" value="Jelly Rolls"/>
    <property type="match status" value="1"/>
</dbReference>
<keyword evidence="1" id="KW-0479">Metal-binding</keyword>
<dbReference type="InterPro" id="IPR011051">
    <property type="entry name" value="RmlC_Cupin_sf"/>
</dbReference>
<accession>A0A3D9HDG6</accession>
<proteinExistence type="predicted"/>
<dbReference type="PANTHER" id="PTHR42742:SF3">
    <property type="entry name" value="FRUCTOKINASE"/>
    <property type="match status" value="1"/>
</dbReference>
<evidence type="ECO:0000313" key="3">
    <source>
        <dbReference type="EMBL" id="RED47514.1"/>
    </source>
</evidence>
<keyword evidence="4" id="KW-1185">Reference proteome</keyword>
<dbReference type="AlphaFoldDB" id="A0A3D9HDG6"/>
<dbReference type="SUPFAM" id="SSF51182">
    <property type="entry name" value="RmlC-like cupins"/>
    <property type="match status" value="1"/>
</dbReference>
<sequence length="589" mass="68003">MSHSTLRKSDQYLLPQKKEESPVGMYDLYPSISLESGKIASGINTLVDELDNQKTIIIDGYIGVFYDKIKTQITEAFKSKGKDVAWFNTDTALKSETEIDSLIKPFLGGDDPIFGKRTTLQLEDFFIKEKLAQFKPNTNADVNIIIGVGARLAGWEGTLVYIDLPKNELQFRARAKSILNLGASKPDAIKPMYKRYYFVDWIVLNQHKKELLPQIDYFVDEQRIDHITWMKGSDVRDGLKTMSQNMFRVRPWFEPGAWGGQWIIDKIDGLNKEVINYAWSFELIVPENGLLFESDGHLLELSFDCLMFQERDAVMGKHAEQYGYEFPIRFDFLDTFDGGNLSIQCHPHLDYMKTHFGEPITQEETYYILDAGKDAKCYLGFQDDINPEAFEADLKYSFENKKEIDITKHVQVHDSKKHDLFLIPPGTIHGSGIDNLVLEISATPYIFTFKMYDWLRVDLDGKPRPINIERGMENLSFERKGDYVKEKLISHPYVLEQGDDWILYHLPTHEQHSYDVHRFHLKTNIEVKTNNLCHVLSLVEGKSIIVETENGMRQRFNYAETFVIPANAGSYKIINELDTEIMVVKAFMK</sequence>
<keyword evidence="2" id="KW-0862">Zinc</keyword>